<feature type="transmembrane region" description="Helical" evidence="1">
    <location>
        <begin position="180"/>
        <end position="200"/>
    </location>
</feature>
<dbReference type="EMBL" id="JBDFQZ010000005">
    <property type="protein sequence ID" value="KAK9723913.1"/>
    <property type="molecule type" value="Genomic_DNA"/>
</dbReference>
<keyword evidence="1" id="KW-0812">Transmembrane</keyword>
<feature type="transmembrane region" description="Helical" evidence="1">
    <location>
        <begin position="122"/>
        <end position="143"/>
    </location>
</feature>
<protein>
    <submittedName>
        <fullName evidence="2">Uncharacterized protein</fullName>
    </submittedName>
</protein>
<keyword evidence="3" id="KW-1185">Reference proteome</keyword>
<feature type="transmembrane region" description="Helical" evidence="1">
    <location>
        <begin position="155"/>
        <end position="174"/>
    </location>
</feature>
<gene>
    <name evidence="2" type="ORF">RND81_05G033700</name>
</gene>
<accession>A0AAW1KTB3</accession>
<dbReference type="PANTHER" id="PTHR48040:SF12">
    <property type="entry name" value="ABC TRANSPORTER G FAMILY MEMBER 32-LIKE ISOFORM X1"/>
    <property type="match status" value="1"/>
</dbReference>
<sequence>MDFRLKSEEDLHIFMKALALNGQDTSFLVDCILKILGLDICADTPVGDKMIKRDLWWPKEAAQKFAEEFHLFSMGTNVCRELVTRFNRRNGNLSTSSNGVMKWELLKIGYSWLKLLMKQNSFIYIFKFIKLLLVASITMTVFFRTKMHHKTVDDGSLYLSSLYFSMVIIFFNGFTEVSMLVLLPLLGLYTSILGIEYSNFSL</sequence>
<reference evidence="2" key="1">
    <citation type="submission" date="2024-03" db="EMBL/GenBank/DDBJ databases">
        <title>WGS assembly of Saponaria officinalis var. Norfolk2.</title>
        <authorList>
            <person name="Jenkins J."/>
            <person name="Shu S."/>
            <person name="Grimwood J."/>
            <person name="Barry K."/>
            <person name="Goodstein D."/>
            <person name="Schmutz J."/>
            <person name="Leebens-Mack J."/>
            <person name="Osbourn A."/>
        </authorList>
    </citation>
    <scope>NUCLEOTIDE SEQUENCE [LARGE SCALE GENOMIC DNA]</scope>
    <source>
        <strain evidence="2">JIC</strain>
    </source>
</reference>
<evidence type="ECO:0000313" key="3">
    <source>
        <dbReference type="Proteomes" id="UP001443914"/>
    </source>
</evidence>
<dbReference type="PANTHER" id="PTHR48040">
    <property type="entry name" value="PLEIOTROPIC DRUG RESISTANCE PROTEIN 1-LIKE ISOFORM X1"/>
    <property type="match status" value="1"/>
</dbReference>
<comment type="caution">
    <text evidence="2">The sequence shown here is derived from an EMBL/GenBank/DDBJ whole genome shotgun (WGS) entry which is preliminary data.</text>
</comment>
<evidence type="ECO:0000256" key="1">
    <source>
        <dbReference type="SAM" id="Phobius"/>
    </source>
</evidence>
<keyword evidence="1" id="KW-0472">Membrane</keyword>
<evidence type="ECO:0000313" key="2">
    <source>
        <dbReference type="EMBL" id="KAK9723913.1"/>
    </source>
</evidence>
<proteinExistence type="predicted"/>
<dbReference type="Proteomes" id="UP001443914">
    <property type="component" value="Unassembled WGS sequence"/>
</dbReference>
<organism evidence="2 3">
    <name type="scientific">Saponaria officinalis</name>
    <name type="common">Common soapwort</name>
    <name type="synonym">Lychnis saponaria</name>
    <dbReference type="NCBI Taxonomy" id="3572"/>
    <lineage>
        <taxon>Eukaryota</taxon>
        <taxon>Viridiplantae</taxon>
        <taxon>Streptophyta</taxon>
        <taxon>Embryophyta</taxon>
        <taxon>Tracheophyta</taxon>
        <taxon>Spermatophyta</taxon>
        <taxon>Magnoliopsida</taxon>
        <taxon>eudicotyledons</taxon>
        <taxon>Gunneridae</taxon>
        <taxon>Pentapetalae</taxon>
        <taxon>Caryophyllales</taxon>
        <taxon>Caryophyllaceae</taxon>
        <taxon>Caryophylleae</taxon>
        <taxon>Saponaria</taxon>
    </lineage>
</organism>
<keyword evidence="1" id="KW-1133">Transmembrane helix</keyword>
<dbReference type="AlphaFoldDB" id="A0AAW1KTB3"/>
<name>A0AAW1KTB3_SAPOF</name>